<protein>
    <recommendedName>
        <fullName evidence="4">SHSP domain-containing protein</fullName>
    </recommendedName>
</protein>
<dbReference type="CDD" id="cd06464">
    <property type="entry name" value="ACD_sHsps-like"/>
    <property type="match status" value="1"/>
</dbReference>
<evidence type="ECO:0000256" key="2">
    <source>
        <dbReference type="RuleBase" id="RU003616"/>
    </source>
</evidence>
<evidence type="ECO:0000313" key="5">
    <source>
        <dbReference type="EMBL" id="KAL3782503.1"/>
    </source>
</evidence>
<evidence type="ECO:0000259" key="4">
    <source>
        <dbReference type="PROSITE" id="PS01031"/>
    </source>
</evidence>
<feature type="region of interest" description="Disordered" evidence="3">
    <location>
        <begin position="203"/>
        <end position="231"/>
    </location>
</feature>
<dbReference type="PROSITE" id="PS01031">
    <property type="entry name" value="SHSP"/>
    <property type="match status" value="1"/>
</dbReference>
<dbReference type="Proteomes" id="UP001516023">
    <property type="component" value="Unassembled WGS sequence"/>
</dbReference>
<accession>A0ABD3P3Q9</accession>
<dbReference type="AlphaFoldDB" id="A0ABD3P3Q9"/>
<evidence type="ECO:0000256" key="3">
    <source>
        <dbReference type="SAM" id="MobiDB-lite"/>
    </source>
</evidence>
<keyword evidence="6" id="KW-1185">Reference proteome</keyword>
<organism evidence="5 6">
    <name type="scientific">Cyclotella cryptica</name>
    <dbReference type="NCBI Taxonomy" id="29204"/>
    <lineage>
        <taxon>Eukaryota</taxon>
        <taxon>Sar</taxon>
        <taxon>Stramenopiles</taxon>
        <taxon>Ochrophyta</taxon>
        <taxon>Bacillariophyta</taxon>
        <taxon>Coscinodiscophyceae</taxon>
        <taxon>Thalassiosirophycidae</taxon>
        <taxon>Stephanodiscales</taxon>
        <taxon>Stephanodiscaceae</taxon>
        <taxon>Cyclotella</taxon>
    </lineage>
</organism>
<feature type="domain" description="SHSP" evidence="4">
    <location>
        <begin position="82"/>
        <end position="194"/>
    </location>
</feature>
<name>A0ABD3P3Q9_9STRA</name>
<gene>
    <name evidence="5" type="ORF">HJC23_013432</name>
</gene>
<dbReference type="Gene3D" id="2.60.40.790">
    <property type="match status" value="1"/>
</dbReference>
<feature type="compositionally biased region" description="Basic and acidic residues" evidence="3">
    <location>
        <begin position="220"/>
        <end position="231"/>
    </location>
</feature>
<comment type="similarity">
    <text evidence="1 2">Belongs to the small heat shock protein (HSP20) family.</text>
</comment>
<dbReference type="EMBL" id="JABMIG020000284">
    <property type="protein sequence ID" value="KAL3782503.1"/>
    <property type="molecule type" value="Genomic_DNA"/>
</dbReference>
<sequence>MRLYGSAVFAILATMPIYSWGFASTTRTSGVVKSTSLAARRLMFPTIRRPSLFFPDFDQMFEEIDEMMESSLATTRRPYGLLDSESLRRPLGFDVTQDDNQYKVAINVPDVEAKDLDLQLDHDGRVLRLKGERFREEGGMKVQSRFEKAILLSPDVDTSKLQANMCEGILTVIAPKVEAKEALEKFDTKKIEILFAEPKECLTDSEATDSTPSKLPVGTLKDEKTHINESS</sequence>
<reference evidence="5 6" key="1">
    <citation type="journal article" date="2020" name="G3 (Bethesda)">
        <title>Improved Reference Genome for Cyclotella cryptica CCMP332, a Model for Cell Wall Morphogenesis, Salinity Adaptation, and Lipid Production in Diatoms (Bacillariophyta).</title>
        <authorList>
            <person name="Roberts W.R."/>
            <person name="Downey K.M."/>
            <person name="Ruck E.C."/>
            <person name="Traller J.C."/>
            <person name="Alverson A.J."/>
        </authorList>
    </citation>
    <scope>NUCLEOTIDE SEQUENCE [LARGE SCALE GENOMIC DNA]</scope>
    <source>
        <strain evidence="5 6">CCMP332</strain>
    </source>
</reference>
<evidence type="ECO:0000313" key="6">
    <source>
        <dbReference type="Proteomes" id="UP001516023"/>
    </source>
</evidence>
<dbReference type="InterPro" id="IPR002068">
    <property type="entry name" value="A-crystallin/Hsp20_dom"/>
</dbReference>
<evidence type="ECO:0000256" key="1">
    <source>
        <dbReference type="PROSITE-ProRule" id="PRU00285"/>
    </source>
</evidence>
<dbReference type="InterPro" id="IPR008978">
    <property type="entry name" value="HSP20-like_chaperone"/>
</dbReference>
<comment type="caution">
    <text evidence="5">The sequence shown here is derived from an EMBL/GenBank/DDBJ whole genome shotgun (WGS) entry which is preliminary data.</text>
</comment>
<proteinExistence type="inferred from homology"/>
<dbReference type="SUPFAM" id="SSF49764">
    <property type="entry name" value="HSP20-like chaperones"/>
    <property type="match status" value="1"/>
</dbReference>
<dbReference type="Pfam" id="PF00011">
    <property type="entry name" value="HSP20"/>
    <property type="match status" value="1"/>
</dbReference>